<organism evidence="1 2">
    <name type="scientific">Haematococcus lacustris</name>
    <name type="common">Green alga</name>
    <name type="synonym">Haematococcus pluvialis</name>
    <dbReference type="NCBI Taxonomy" id="44745"/>
    <lineage>
        <taxon>Eukaryota</taxon>
        <taxon>Viridiplantae</taxon>
        <taxon>Chlorophyta</taxon>
        <taxon>core chlorophytes</taxon>
        <taxon>Chlorophyceae</taxon>
        <taxon>CS clade</taxon>
        <taxon>Chlamydomonadales</taxon>
        <taxon>Haematococcaceae</taxon>
        <taxon>Haematococcus</taxon>
    </lineage>
</organism>
<protein>
    <submittedName>
        <fullName evidence="1">Uncharacterized protein</fullName>
    </submittedName>
</protein>
<comment type="caution">
    <text evidence="1">The sequence shown here is derived from an EMBL/GenBank/DDBJ whole genome shotgun (WGS) entry which is preliminary data.</text>
</comment>
<evidence type="ECO:0000313" key="2">
    <source>
        <dbReference type="Proteomes" id="UP000485058"/>
    </source>
</evidence>
<evidence type="ECO:0000313" key="1">
    <source>
        <dbReference type="EMBL" id="GFH23123.1"/>
    </source>
</evidence>
<dbReference type="AlphaFoldDB" id="A0A699ZKE5"/>
<dbReference type="EMBL" id="BLLF01002197">
    <property type="protein sequence ID" value="GFH23123.1"/>
    <property type="molecule type" value="Genomic_DNA"/>
</dbReference>
<proteinExistence type="predicted"/>
<sequence length="55" mass="6523">MQRPLELCQWDDLEALPTIGKEYQQGYKLVNDRLPKATSGCEIEHLRPNRRRSRL</sequence>
<name>A0A699ZKE5_HAELA</name>
<reference evidence="1 2" key="1">
    <citation type="submission" date="2020-02" db="EMBL/GenBank/DDBJ databases">
        <title>Draft genome sequence of Haematococcus lacustris strain NIES-144.</title>
        <authorList>
            <person name="Morimoto D."/>
            <person name="Nakagawa S."/>
            <person name="Yoshida T."/>
            <person name="Sawayama S."/>
        </authorList>
    </citation>
    <scope>NUCLEOTIDE SEQUENCE [LARGE SCALE GENOMIC DNA]</scope>
    <source>
        <strain evidence="1 2">NIES-144</strain>
    </source>
</reference>
<accession>A0A699ZKE5</accession>
<gene>
    <name evidence="1" type="ORF">HaLaN_20685</name>
</gene>
<dbReference type="Proteomes" id="UP000485058">
    <property type="component" value="Unassembled WGS sequence"/>
</dbReference>
<keyword evidence="2" id="KW-1185">Reference proteome</keyword>